<feature type="binding site" evidence="3">
    <location>
        <position position="64"/>
    </location>
    <ligand>
        <name>a divalent metal cation</name>
        <dbReference type="ChEBI" id="CHEBI:60240"/>
    </ligand>
</feature>
<dbReference type="PANTHER" id="PTHR47572">
    <property type="entry name" value="LIPOPROTEIN-RELATED"/>
    <property type="match status" value="1"/>
</dbReference>
<proteinExistence type="predicted"/>
<gene>
    <name evidence="6" type="primary">gnl</name>
    <name evidence="6" type="ORF">GCM10011309_10740</name>
</gene>
<dbReference type="Gene3D" id="2.120.10.30">
    <property type="entry name" value="TolB, C-terminal domain"/>
    <property type="match status" value="1"/>
</dbReference>
<evidence type="ECO:0000256" key="4">
    <source>
        <dbReference type="SAM" id="SignalP"/>
    </source>
</evidence>
<dbReference type="InterPro" id="IPR051262">
    <property type="entry name" value="SMP-30/CGR1_Lactonase"/>
</dbReference>
<keyword evidence="1" id="KW-0378">Hydrolase</keyword>
<evidence type="ECO:0000256" key="3">
    <source>
        <dbReference type="PIRSR" id="PIRSR605511-2"/>
    </source>
</evidence>
<feature type="binding site" evidence="3">
    <location>
        <position position="274"/>
    </location>
    <ligand>
        <name>a divalent metal cation</name>
        <dbReference type="ChEBI" id="CHEBI:60240"/>
    </ligand>
</feature>
<dbReference type="PANTHER" id="PTHR47572:SF4">
    <property type="entry name" value="LACTONASE DRP35"/>
    <property type="match status" value="1"/>
</dbReference>
<dbReference type="AlphaFoldDB" id="A0A918NEV1"/>
<keyword evidence="3" id="KW-0479">Metal-binding</keyword>
<feature type="active site" description="Proton donor/acceptor" evidence="2">
    <location>
        <position position="274"/>
    </location>
</feature>
<protein>
    <submittedName>
        <fullName evidence="6">Gluconolactonase</fullName>
    </submittedName>
</protein>
<dbReference type="InterPro" id="IPR005511">
    <property type="entry name" value="SMP-30"/>
</dbReference>
<keyword evidence="7" id="KW-1185">Reference proteome</keyword>
<dbReference type="Proteomes" id="UP000600865">
    <property type="component" value="Unassembled WGS sequence"/>
</dbReference>
<evidence type="ECO:0000313" key="7">
    <source>
        <dbReference type="Proteomes" id="UP000600865"/>
    </source>
</evidence>
<feature type="signal peptide" evidence="4">
    <location>
        <begin position="1"/>
        <end position="23"/>
    </location>
</feature>
<dbReference type="GO" id="GO:0016787">
    <property type="term" value="F:hydrolase activity"/>
    <property type="evidence" value="ECO:0007669"/>
    <property type="project" value="UniProtKB-KW"/>
</dbReference>
<feature type="domain" description="SMP-30/Gluconolactonase/LRE-like region" evidence="5">
    <location>
        <begin position="62"/>
        <end position="329"/>
    </location>
</feature>
<comment type="caution">
    <text evidence="6">The sequence shown here is derived from an EMBL/GenBank/DDBJ whole genome shotgun (WGS) entry which is preliminary data.</text>
</comment>
<organism evidence="6 7">
    <name type="scientific">Litorimonas cladophorae</name>
    <dbReference type="NCBI Taxonomy" id="1220491"/>
    <lineage>
        <taxon>Bacteria</taxon>
        <taxon>Pseudomonadati</taxon>
        <taxon>Pseudomonadota</taxon>
        <taxon>Alphaproteobacteria</taxon>
        <taxon>Maricaulales</taxon>
        <taxon>Robiginitomaculaceae</taxon>
    </lineage>
</organism>
<keyword evidence="4" id="KW-0732">Signal</keyword>
<accession>A0A918NEV1</accession>
<evidence type="ECO:0000259" key="5">
    <source>
        <dbReference type="Pfam" id="PF08450"/>
    </source>
</evidence>
<dbReference type="InterPro" id="IPR011042">
    <property type="entry name" value="6-blade_b-propeller_TolB-like"/>
</dbReference>
<dbReference type="RefSeq" id="WP_189582352.1">
    <property type="nucleotide sequence ID" value="NZ_BMYV01000001.1"/>
</dbReference>
<keyword evidence="3" id="KW-0862">Zinc</keyword>
<evidence type="ECO:0000256" key="1">
    <source>
        <dbReference type="ARBA" id="ARBA00022801"/>
    </source>
</evidence>
<feature type="binding site" evidence="3">
    <location>
        <position position="218"/>
    </location>
    <ligand>
        <name>a divalent metal cation</name>
        <dbReference type="ChEBI" id="CHEBI:60240"/>
    </ligand>
</feature>
<name>A0A918NEV1_9PROT</name>
<feature type="binding site" evidence="3">
    <location>
        <position position="186"/>
    </location>
    <ligand>
        <name>substrate</name>
    </ligand>
</feature>
<feature type="chain" id="PRO_5038008202" evidence="4">
    <location>
        <begin position="24"/>
        <end position="344"/>
    </location>
</feature>
<feature type="binding site" evidence="3">
    <location>
        <position position="163"/>
    </location>
    <ligand>
        <name>substrate</name>
    </ligand>
</feature>
<reference evidence="6 7" key="1">
    <citation type="journal article" date="2014" name="Int. J. Syst. Evol. Microbiol.">
        <title>Complete genome sequence of Corynebacterium casei LMG S-19264T (=DSM 44701T), isolated from a smear-ripened cheese.</title>
        <authorList>
            <consortium name="US DOE Joint Genome Institute (JGI-PGF)"/>
            <person name="Walter F."/>
            <person name="Albersmeier A."/>
            <person name="Kalinowski J."/>
            <person name="Ruckert C."/>
        </authorList>
    </citation>
    <scope>NUCLEOTIDE SEQUENCE [LARGE SCALE GENOMIC DNA]</scope>
    <source>
        <strain evidence="6 7">KCTC 23968</strain>
    </source>
</reference>
<dbReference type="PROSITE" id="PS51257">
    <property type="entry name" value="PROKAR_LIPOPROTEIN"/>
    <property type="match status" value="1"/>
</dbReference>
<dbReference type="PRINTS" id="PR01790">
    <property type="entry name" value="SMP30FAMILY"/>
</dbReference>
<dbReference type="SUPFAM" id="SSF63829">
    <property type="entry name" value="Calcium-dependent phosphotriesterase"/>
    <property type="match status" value="1"/>
</dbReference>
<dbReference type="Pfam" id="PF08450">
    <property type="entry name" value="SGL"/>
    <property type="match status" value="1"/>
</dbReference>
<comment type="cofactor">
    <cofactor evidence="3">
        <name>Zn(2+)</name>
        <dbReference type="ChEBI" id="CHEBI:29105"/>
    </cofactor>
    <text evidence="3">Binds 1 divalent metal cation per subunit.</text>
</comment>
<dbReference type="EMBL" id="BMYV01000001">
    <property type="protein sequence ID" value="GGX62621.1"/>
    <property type="molecule type" value="Genomic_DNA"/>
</dbReference>
<sequence>MLRLTTTMTCVATLLMACNSAPSTPTTVLDTQIETLGYVESSRPDLIQSSAQIENLGGNFGWSEGPVWVEKLEAVLFTDVPGNTIWKYKDGEGLTTYMSPSGATPPLPEYTSSPGANGLILLDTDTLIVPDHGNRTLWRQNITTKDRTVLADNFQGKRLNSPNDAALHSSGIIFFTDPPYGLKGQDSDAAKELNFNGVFALYPNGSLQLIDDSLARPNGVILSPDERTLYVANSDPATANWTAYDVGVGGGVSNPRVIAEAFEELAAGLRGNPDGMAMAADGTIFATGPGGVWLLSPTGEKLGVISTGSSIANVTFGGADGRDLYMTSHKNLARTRTNIKGHGF</sequence>
<evidence type="ECO:0000313" key="6">
    <source>
        <dbReference type="EMBL" id="GGX62621.1"/>
    </source>
</evidence>
<dbReference type="GO" id="GO:0046872">
    <property type="term" value="F:metal ion binding"/>
    <property type="evidence" value="ECO:0007669"/>
    <property type="project" value="UniProtKB-KW"/>
</dbReference>
<evidence type="ECO:0000256" key="2">
    <source>
        <dbReference type="PIRSR" id="PIRSR605511-1"/>
    </source>
</evidence>
<dbReference type="InterPro" id="IPR013658">
    <property type="entry name" value="SGL"/>
</dbReference>